<feature type="domain" description="Transposase MuDR plant" evidence="1">
    <location>
        <begin position="106"/>
        <end position="162"/>
    </location>
</feature>
<evidence type="ECO:0000259" key="1">
    <source>
        <dbReference type="Pfam" id="PF03108"/>
    </source>
</evidence>
<name>A0A9R1UVU9_LACSA</name>
<sequence>MIKKAHFRFFLAPWNEAANSIEQKKKMNSIIVMIDNDDFSIISQAVVITNMMNIDNELELNENLEDGIGDENDEEVPFDNNVQVPSTFTDMEGTNLNIDDNWIDKEELFRAIKIHCIRTHRQFEVIDSRPTIWTLRCKLYLQTGCKWKLHASKNKHNGYFEITTSIGLYTFLHYKLSQDHPNLDASLIAMETRHLIKAQPSISIPALRAEIVETLDYTPSYKKVWVGKQKAIEHVFGISEESYVALPKYLGALQKYRLRHVINNFYDKFRNSKLKALAYRAESQNQIRKFNSIMEEIGKLNPHGRHWLESRSLNRWTLAHDGGMRYGLLITNLLEIFNSVRRPLGSSSQANEDAYTPHVVSKQVALMNYYGIKKIVFVQQDYKMVLILKNEEMSFFVEFVGNRVIIKNNIRLSKGKYLLLVQV</sequence>
<dbReference type="InterPro" id="IPR004332">
    <property type="entry name" value="Transposase_MuDR"/>
</dbReference>
<dbReference type="EMBL" id="NBSK02000008">
    <property type="protein sequence ID" value="KAJ0194533.1"/>
    <property type="molecule type" value="Genomic_DNA"/>
</dbReference>
<proteinExistence type="predicted"/>
<gene>
    <name evidence="2" type="ORF">LSAT_V11C800443500</name>
</gene>
<evidence type="ECO:0000313" key="2">
    <source>
        <dbReference type="EMBL" id="KAJ0194533.1"/>
    </source>
</evidence>
<dbReference type="PANTHER" id="PTHR31973">
    <property type="entry name" value="POLYPROTEIN, PUTATIVE-RELATED"/>
    <property type="match status" value="1"/>
</dbReference>
<comment type="caution">
    <text evidence="2">The sequence shown here is derived from an EMBL/GenBank/DDBJ whole genome shotgun (WGS) entry which is preliminary data.</text>
</comment>
<evidence type="ECO:0000313" key="3">
    <source>
        <dbReference type="Proteomes" id="UP000235145"/>
    </source>
</evidence>
<protein>
    <recommendedName>
        <fullName evidence="1">Transposase MuDR plant domain-containing protein</fullName>
    </recommendedName>
</protein>
<accession>A0A9R1UVU9</accession>
<reference evidence="2 3" key="1">
    <citation type="journal article" date="2017" name="Nat. Commun.">
        <title>Genome assembly with in vitro proximity ligation data and whole-genome triplication in lettuce.</title>
        <authorList>
            <person name="Reyes-Chin-Wo S."/>
            <person name="Wang Z."/>
            <person name="Yang X."/>
            <person name="Kozik A."/>
            <person name="Arikit S."/>
            <person name="Song C."/>
            <person name="Xia L."/>
            <person name="Froenicke L."/>
            <person name="Lavelle D.O."/>
            <person name="Truco M.J."/>
            <person name="Xia R."/>
            <person name="Zhu S."/>
            <person name="Xu C."/>
            <person name="Xu H."/>
            <person name="Xu X."/>
            <person name="Cox K."/>
            <person name="Korf I."/>
            <person name="Meyers B.C."/>
            <person name="Michelmore R.W."/>
        </authorList>
    </citation>
    <scope>NUCLEOTIDE SEQUENCE [LARGE SCALE GENOMIC DNA]</scope>
    <source>
        <strain evidence="3">cv. Salinas</strain>
        <tissue evidence="2">Seedlings</tissue>
    </source>
</reference>
<dbReference type="Proteomes" id="UP000235145">
    <property type="component" value="Unassembled WGS sequence"/>
</dbReference>
<dbReference type="PANTHER" id="PTHR31973:SF195">
    <property type="entry name" value="MUDR FAMILY TRANSPOSASE"/>
    <property type="match status" value="1"/>
</dbReference>
<dbReference type="AlphaFoldDB" id="A0A9R1UVU9"/>
<keyword evidence="3" id="KW-1185">Reference proteome</keyword>
<organism evidence="2 3">
    <name type="scientific">Lactuca sativa</name>
    <name type="common">Garden lettuce</name>
    <dbReference type="NCBI Taxonomy" id="4236"/>
    <lineage>
        <taxon>Eukaryota</taxon>
        <taxon>Viridiplantae</taxon>
        <taxon>Streptophyta</taxon>
        <taxon>Embryophyta</taxon>
        <taxon>Tracheophyta</taxon>
        <taxon>Spermatophyta</taxon>
        <taxon>Magnoliopsida</taxon>
        <taxon>eudicotyledons</taxon>
        <taxon>Gunneridae</taxon>
        <taxon>Pentapetalae</taxon>
        <taxon>asterids</taxon>
        <taxon>campanulids</taxon>
        <taxon>Asterales</taxon>
        <taxon>Asteraceae</taxon>
        <taxon>Cichorioideae</taxon>
        <taxon>Cichorieae</taxon>
        <taxon>Lactucinae</taxon>
        <taxon>Lactuca</taxon>
    </lineage>
</organism>
<dbReference type="Pfam" id="PF03108">
    <property type="entry name" value="DBD_Tnp_Mut"/>
    <property type="match status" value="1"/>
</dbReference>